<organism evidence="1 2">
    <name type="scientific">Cystoisospora suis</name>
    <dbReference type="NCBI Taxonomy" id="483139"/>
    <lineage>
        <taxon>Eukaryota</taxon>
        <taxon>Sar</taxon>
        <taxon>Alveolata</taxon>
        <taxon>Apicomplexa</taxon>
        <taxon>Conoidasida</taxon>
        <taxon>Coccidia</taxon>
        <taxon>Eucoccidiorida</taxon>
        <taxon>Eimeriorina</taxon>
        <taxon>Sarcocystidae</taxon>
        <taxon>Cystoisospora</taxon>
    </lineage>
</organism>
<sequence length="66" mass="7341">DSLEPVCLEEIPVTGDFFVCRRESSSGVLFPERRPINSLEQHASSWSSIPFAAVGRLRLSVLFFAS</sequence>
<dbReference type="GeneID" id="94430567"/>
<comment type="caution">
    <text evidence="1">The sequence shown here is derived from an EMBL/GenBank/DDBJ whole genome shotgun (WGS) entry which is preliminary data.</text>
</comment>
<dbReference type="Proteomes" id="UP000221165">
    <property type="component" value="Unassembled WGS sequence"/>
</dbReference>
<proteinExistence type="predicted"/>
<feature type="non-terminal residue" evidence="1">
    <location>
        <position position="1"/>
    </location>
</feature>
<gene>
    <name evidence="1" type="ORF">CSUI_007206</name>
</gene>
<keyword evidence="2" id="KW-1185">Reference proteome</keyword>
<dbReference type="EMBL" id="MIGC01003744">
    <property type="protein sequence ID" value="PHJ18971.1"/>
    <property type="molecule type" value="Genomic_DNA"/>
</dbReference>
<dbReference type="AlphaFoldDB" id="A0A2C6JWA0"/>
<evidence type="ECO:0000313" key="2">
    <source>
        <dbReference type="Proteomes" id="UP000221165"/>
    </source>
</evidence>
<reference evidence="1 2" key="1">
    <citation type="journal article" date="2017" name="Int. J. Parasitol.">
        <title>The genome of the protozoan parasite Cystoisospora suis and a reverse vaccinology approach to identify vaccine candidates.</title>
        <authorList>
            <person name="Palmieri N."/>
            <person name="Shrestha A."/>
            <person name="Ruttkowski B."/>
            <person name="Beck T."/>
            <person name="Vogl C."/>
            <person name="Tomley F."/>
            <person name="Blake D.P."/>
            <person name="Joachim A."/>
        </authorList>
    </citation>
    <scope>NUCLEOTIDE SEQUENCE [LARGE SCALE GENOMIC DNA]</scope>
    <source>
        <strain evidence="1 2">Wien I</strain>
    </source>
</reference>
<name>A0A2C6JWA0_9APIC</name>
<accession>A0A2C6JWA0</accession>
<dbReference type="RefSeq" id="XP_067920673.1">
    <property type="nucleotide sequence ID" value="XM_068067356.1"/>
</dbReference>
<protein>
    <submittedName>
        <fullName evidence="1">Uncharacterized protein</fullName>
    </submittedName>
</protein>
<dbReference type="VEuPathDB" id="ToxoDB:CSUI_007206"/>
<evidence type="ECO:0000313" key="1">
    <source>
        <dbReference type="EMBL" id="PHJ18971.1"/>
    </source>
</evidence>